<sequence length="53" mass="6009">MNQIKKYILLKKMKSIKLVYSPLQQSCHLGAENVFAKKTKNSLAQCPNGLVLF</sequence>
<organism evidence="1">
    <name type="scientific">Anguilla anguilla</name>
    <name type="common">European freshwater eel</name>
    <name type="synonym">Muraena anguilla</name>
    <dbReference type="NCBI Taxonomy" id="7936"/>
    <lineage>
        <taxon>Eukaryota</taxon>
        <taxon>Metazoa</taxon>
        <taxon>Chordata</taxon>
        <taxon>Craniata</taxon>
        <taxon>Vertebrata</taxon>
        <taxon>Euteleostomi</taxon>
        <taxon>Actinopterygii</taxon>
        <taxon>Neopterygii</taxon>
        <taxon>Teleostei</taxon>
        <taxon>Anguilliformes</taxon>
        <taxon>Anguillidae</taxon>
        <taxon>Anguilla</taxon>
    </lineage>
</organism>
<evidence type="ECO:0000313" key="1">
    <source>
        <dbReference type="EMBL" id="JAH91977.1"/>
    </source>
</evidence>
<dbReference type="EMBL" id="GBXM01016600">
    <property type="protein sequence ID" value="JAH91977.1"/>
    <property type="molecule type" value="Transcribed_RNA"/>
</dbReference>
<accession>A0A0E9WNP7</accession>
<protein>
    <submittedName>
        <fullName evidence="1">Uncharacterized protein</fullName>
    </submittedName>
</protein>
<name>A0A0E9WNP7_ANGAN</name>
<dbReference type="AlphaFoldDB" id="A0A0E9WNP7"/>
<proteinExistence type="predicted"/>
<reference evidence="1" key="2">
    <citation type="journal article" date="2015" name="Fish Shellfish Immunol.">
        <title>Early steps in the European eel (Anguilla anguilla)-Vibrio vulnificus interaction in the gills: Role of the RtxA13 toxin.</title>
        <authorList>
            <person name="Callol A."/>
            <person name="Pajuelo D."/>
            <person name="Ebbesson L."/>
            <person name="Teles M."/>
            <person name="MacKenzie S."/>
            <person name="Amaro C."/>
        </authorList>
    </citation>
    <scope>NUCLEOTIDE SEQUENCE</scope>
</reference>
<reference evidence="1" key="1">
    <citation type="submission" date="2014-11" db="EMBL/GenBank/DDBJ databases">
        <authorList>
            <person name="Amaro Gonzalez C."/>
        </authorList>
    </citation>
    <scope>NUCLEOTIDE SEQUENCE</scope>
</reference>